<dbReference type="OrthoDB" id="9781415at2"/>
<evidence type="ECO:0000313" key="3">
    <source>
        <dbReference type="EMBL" id="PZW45747.1"/>
    </source>
</evidence>
<evidence type="ECO:0000313" key="4">
    <source>
        <dbReference type="Proteomes" id="UP000249688"/>
    </source>
</evidence>
<dbReference type="GO" id="GO:0016791">
    <property type="term" value="F:phosphatase activity"/>
    <property type="evidence" value="ECO:0007669"/>
    <property type="project" value="TreeGrafter"/>
</dbReference>
<feature type="binding site" evidence="2">
    <location>
        <begin position="12"/>
        <end position="19"/>
    </location>
    <ligand>
        <name>substrate</name>
    </ligand>
</feature>
<protein>
    <submittedName>
        <fullName evidence="3">Putative phosphoglycerate mutase</fullName>
    </submittedName>
</protein>
<feature type="binding site" evidence="2">
    <location>
        <position position="66"/>
    </location>
    <ligand>
        <name>substrate</name>
    </ligand>
</feature>
<dbReference type="InterPro" id="IPR013078">
    <property type="entry name" value="His_Pase_superF_clade-1"/>
</dbReference>
<dbReference type="AlphaFoldDB" id="A0A2W7IKI8"/>
<feature type="active site" description="Proton donor/acceptor" evidence="1">
    <location>
        <position position="90"/>
    </location>
</feature>
<evidence type="ECO:0000256" key="1">
    <source>
        <dbReference type="PIRSR" id="PIRSR613078-1"/>
    </source>
</evidence>
<dbReference type="SMART" id="SM00855">
    <property type="entry name" value="PGAM"/>
    <property type="match status" value="1"/>
</dbReference>
<dbReference type="InterPro" id="IPR029033">
    <property type="entry name" value="His_PPase_superfam"/>
</dbReference>
<dbReference type="GO" id="GO:0005737">
    <property type="term" value="C:cytoplasm"/>
    <property type="evidence" value="ECO:0007669"/>
    <property type="project" value="TreeGrafter"/>
</dbReference>
<dbReference type="SUPFAM" id="SSF53254">
    <property type="entry name" value="Phosphoglycerate mutase-like"/>
    <property type="match status" value="1"/>
</dbReference>
<dbReference type="PANTHER" id="PTHR48100">
    <property type="entry name" value="BROAD-SPECIFICITY PHOSPHATASE YOR283W-RELATED"/>
    <property type="match status" value="1"/>
</dbReference>
<dbReference type="Pfam" id="PF00300">
    <property type="entry name" value="His_Phos_1"/>
    <property type="match status" value="1"/>
</dbReference>
<dbReference type="Gene3D" id="3.40.50.1240">
    <property type="entry name" value="Phosphoglycerate mutase-like"/>
    <property type="match status" value="1"/>
</dbReference>
<feature type="active site" description="Tele-phosphohistidine intermediate" evidence="1">
    <location>
        <position position="13"/>
    </location>
</feature>
<dbReference type="CDD" id="cd07067">
    <property type="entry name" value="HP_PGM_like"/>
    <property type="match status" value="1"/>
</dbReference>
<organism evidence="3 4">
    <name type="scientific">Humitalea rosea</name>
    <dbReference type="NCBI Taxonomy" id="990373"/>
    <lineage>
        <taxon>Bacteria</taxon>
        <taxon>Pseudomonadati</taxon>
        <taxon>Pseudomonadota</taxon>
        <taxon>Alphaproteobacteria</taxon>
        <taxon>Acetobacterales</taxon>
        <taxon>Roseomonadaceae</taxon>
        <taxon>Humitalea</taxon>
    </lineage>
</organism>
<keyword evidence="4" id="KW-1185">Reference proteome</keyword>
<reference evidence="3 4" key="1">
    <citation type="submission" date="2018-06" db="EMBL/GenBank/DDBJ databases">
        <title>Genomic Encyclopedia of Archaeal and Bacterial Type Strains, Phase II (KMG-II): from individual species to whole genera.</title>
        <authorList>
            <person name="Goeker M."/>
        </authorList>
    </citation>
    <scope>NUCLEOTIDE SEQUENCE [LARGE SCALE GENOMIC DNA]</scope>
    <source>
        <strain evidence="3 4">DSM 24525</strain>
    </source>
</reference>
<dbReference type="InterPro" id="IPR050275">
    <property type="entry name" value="PGM_Phosphatase"/>
</dbReference>
<sequence length="189" mass="20181">MSLPQIPFWFLRHGETDWNARYLAQGGTDVALNAAGIAQAHRAAAALKALPPERRPVAVVASPLGRAQVTAEVAAEALGLPFTTDEGLRECSFGVMEGQVMAEWFHAWVAGEDTPEGCESFLDLRLRARSAIGRALTLPGPVLVVAHGALWRGFRAEAGLPADIRTPNAQPLWVAPGDPAWSMTPLDLA</sequence>
<dbReference type="PANTHER" id="PTHR48100:SF59">
    <property type="entry name" value="ADENOSYLCOBALAMIN_ALPHA-RIBAZOLE PHOSPHATASE"/>
    <property type="match status" value="1"/>
</dbReference>
<name>A0A2W7IKI8_9PROT</name>
<proteinExistence type="predicted"/>
<accession>A0A2W7IKI8</accession>
<evidence type="ECO:0000256" key="2">
    <source>
        <dbReference type="PIRSR" id="PIRSR613078-2"/>
    </source>
</evidence>
<comment type="caution">
    <text evidence="3">The sequence shown here is derived from an EMBL/GenBank/DDBJ whole genome shotgun (WGS) entry which is preliminary data.</text>
</comment>
<dbReference type="Proteomes" id="UP000249688">
    <property type="component" value="Unassembled WGS sequence"/>
</dbReference>
<gene>
    <name evidence="3" type="ORF">C8P66_111163</name>
</gene>
<dbReference type="RefSeq" id="WP_111398395.1">
    <property type="nucleotide sequence ID" value="NZ_QKYU01000011.1"/>
</dbReference>
<dbReference type="EMBL" id="QKYU01000011">
    <property type="protein sequence ID" value="PZW45747.1"/>
    <property type="molecule type" value="Genomic_DNA"/>
</dbReference>